<organism evidence="2 3">
    <name type="scientific">Tanacetum coccineum</name>
    <dbReference type="NCBI Taxonomy" id="301880"/>
    <lineage>
        <taxon>Eukaryota</taxon>
        <taxon>Viridiplantae</taxon>
        <taxon>Streptophyta</taxon>
        <taxon>Embryophyta</taxon>
        <taxon>Tracheophyta</taxon>
        <taxon>Spermatophyta</taxon>
        <taxon>Magnoliopsida</taxon>
        <taxon>eudicotyledons</taxon>
        <taxon>Gunneridae</taxon>
        <taxon>Pentapetalae</taxon>
        <taxon>asterids</taxon>
        <taxon>campanulids</taxon>
        <taxon>Asterales</taxon>
        <taxon>Asteraceae</taxon>
        <taxon>Asteroideae</taxon>
        <taxon>Anthemideae</taxon>
        <taxon>Anthemidinae</taxon>
        <taxon>Tanacetum</taxon>
    </lineage>
</organism>
<comment type="caution">
    <text evidence="2">The sequence shown here is derived from an EMBL/GenBank/DDBJ whole genome shotgun (WGS) entry which is preliminary data.</text>
</comment>
<evidence type="ECO:0000313" key="2">
    <source>
        <dbReference type="EMBL" id="GJS98914.1"/>
    </source>
</evidence>
<sequence>RQVNLVSYLVPVSQKERRRRQSPVTWRPHQRLSMTGQPPVNGDQPPVDGGQWWRSTMADDPSTTVGPPPDHRSTTVGPPVNGGQRWWLTGSWAGSGWGPWAGSGREGDKPLCKFELGTLMIEAYDSSCWARA</sequence>
<name>A0ABQ5A8F5_9ASTR</name>
<proteinExistence type="predicted"/>
<feature type="non-terminal residue" evidence="2">
    <location>
        <position position="1"/>
    </location>
</feature>
<evidence type="ECO:0000256" key="1">
    <source>
        <dbReference type="SAM" id="MobiDB-lite"/>
    </source>
</evidence>
<gene>
    <name evidence="2" type="ORF">Tco_0820084</name>
</gene>
<dbReference type="Proteomes" id="UP001151760">
    <property type="component" value="Unassembled WGS sequence"/>
</dbReference>
<accession>A0ABQ5A8F5</accession>
<dbReference type="EMBL" id="BQNB010012079">
    <property type="protein sequence ID" value="GJS98914.1"/>
    <property type="molecule type" value="Genomic_DNA"/>
</dbReference>
<evidence type="ECO:0000313" key="3">
    <source>
        <dbReference type="Proteomes" id="UP001151760"/>
    </source>
</evidence>
<reference evidence="2" key="2">
    <citation type="submission" date="2022-01" db="EMBL/GenBank/DDBJ databases">
        <authorList>
            <person name="Yamashiro T."/>
            <person name="Shiraishi A."/>
            <person name="Satake H."/>
            <person name="Nakayama K."/>
        </authorList>
    </citation>
    <scope>NUCLEOTIDE SEQUENCE</scope>
</reference>
<keyword evidence="3" id="KW-1185">Reference proteome</keyword>
<protein>
    <submittedName>
        <fullName evidence="2">Uncharacterized protein</fullName>
    </submittedName>
</protein>
<reference evidence="2" key="1">
    <citation type="journal article" date="2022" name="Int. J. Mol. Sci.">
        <title>Draft Genome of Tanacetum Coccineum: Genomic Comparison of Closely Related Tanacetum-Family Plants.</title>
        <authorList>
            <person name="Yamashiro T."/>
            <person name="Shiraishi A."/>
            <person name="Nakayama K."/>
            <person name="Satake H."/>
        </authorList>
    </citation>
    <scope>NUCLEOTIDE SEQUENCE</scope>
</reference>
<feature type="region of interest" description="Disordered" evidence="1">
    <location>
        <begin position="14"/>
        <end position="85"/>
    </location>
</feature>